<protein>
    <submittedName>
        <fullName evidence="2">Nose resistant-to-fluoxetine protein N-terminal domain-containing protein</fullName>
    </submittedName>
</protein>
<dbReference type="WBParaSite" id="JU765_v2.g3161.t1">
    <property type="protein sequence ID" value="JU765_v2.g3161.t1"/>
    <property type="gene ID" value="JU765_v2.g3161"/>
</dbReference>
<sequence length="503" mass="56997">MKEAFLYGGRMLSKSCADDMIRAVENMAATGFYASACKLDHLEPDKVAGCFDAHTASLQWAASLFDAWGKPPAGIASSGPFFFMGDYDQCLAVKIPSLYPNNTTKEYGFEPTQYCRADIRAQDPMKDRTIPLTYGICMPQTCHAQDLNAFLDFWVDEALNPVGNLFGKGTVNLTCFKADEIITWDQSDIIFIIILIILASIVCTGTFIDCILHKKRSGRYSFRQVAGFENCDSASVSTYCYLPVEDFFKAIDWKDEPRIKAGKCKSYKGNFMSIMEEELSIAGAPSMALTYKGGHDLKETFKKSSLLTDIITAFSIRKSIDHLLRESGTQIKSFHGIKVLSAVWVIIGHSFLLPIGFIGNPKKLITQIKDSYYSQWIFNSSLAVDSFFLMAGAVLAFSFRRRLISALRDKTRLNRLFGMTRWIIVFFHRIFRLIPAYVMVLGGTSTIFNKIGNGPLWNQKDGVFGSKCETKDWWKHLLFIINYFPTECMPWMWYISLDMQFYL</sequence>
<evidence type="ECO:0000313" key="1">
    <source>
        <dbReference type="Proteomes" id="UP000887576"/>
    </source>
</evidence>
<accession>A0AC34R384</accession>
<reference evidence="2" key="1">
    <citation type="submission" date="2022-11" db="UniProtKB">
        <authorList>
            <consortium name="WormBaseParasite"/>
        </authorList>
    </citation>
    <scope>IDENTIFICATION</scope>
</reference>
<organism evidence="1 2">
    <name type="scientific">Panagrolaimus sp. JU765</name>
    <dbReference type="NCBI Taxonomy" id="591449"/>
    <lineage>
        <taxon>Eukaryota</taxon>
        <taxon>Metazoa</taxon>
        <taxon>Ecdysozoa</taxon>
        <taxon>Nematoda</taxon>
        <taxon>Chromadorea</taxon>
        <taxon>Rhabditida</taxon>
        <taxon>Tylenchina</taxon>
        <taxon>Panagrolaimomorpha</taxon>
        <taxon>Panagrolaimoidea</taxon>
        <taxon>Panagrolaimidae</taxon>
        <taxon>Panagrolaimus</taxon>
    </lineage>
</organism>
<evidence type="ECO:0000313" key="2">
    <source>
        <dbReference type="WBParaSite" id="JU765_v2.g3161.t1"/>
    </source>
</evidence>
<dbReference type="Proteomes" id="UP000887576">
    <property type="component" value="Unplaced"/>
</dbReference>
<proteinExistence type="predicted"/>
<name>A0AC34R384_9BILA</name>